<reference evidence="7 8" key="1">
    <citation type="submission" date="2018-09" db="EMBL/GenBank/DDBJ databases">
        <title>YIM 75000 draft genome.</title>
        <authorList>
            <person name="Tang S."/>
            <person name="Feng Y."/>
        </authorList>
    </citation>
    <scope>NUCLEOTIDE SEQUENCE [LARGE SCALE GENOMIC DNA]</scope>
    <source>
        <strain evidence="7 8">YIM 75000</strain>
    </source>
</reference>
<dbReference type="EMBL" id="QZEZ01000007">
    <property type="protein sequence ID" value="RJK94183.1"/>
    <property type="molecule type" value="Genomic_DNA"/>
</dbReference>
<evidence type="ECO:0000256" key="3">
    <source>
        <dbReference type="ARBA" id="ARBA00022741"/>
    </source>
</evidence>
<evidence type="ECO:0000259" key="6">
    <source>
        <dbReference type="Pfam" id="PF03738"/>
    </source>
</evidence>
<dbReference type="AlphaFoldDB" id="A0A3A3YTY0"/>
<keyword evidence="8" id="KW-1185">Reference proteome</keyword>
<protein>
    <submittedName>
        <fullName evidence="7">Glutathionylspermidine synthase family protein</fullName>
    </submittedName>
</protein>
<dbReference type="Pfam" id="PF03738">
    <property type="entry name" value="GSP_synth"/>
    <property type="match status" value="1"/>
</dbReference>
<keyword evidence="1" id="KW-0436">Ligase</keyword>
<evidence type="ECO:0000256" key="5">
    <source>
        <dbReference type="ARBA" id="ARBA00022842"/>
    </source>
</evidence>
<sequence>MYRHLSRPRDGWRRTVESQGLVWPTTRTPDGREVPYWDESAYYELSEDEVEHLESVTEELHRMCVEAARHVLAEPARLDAFGLPRAARDYLRSTLLSGSPSLYGRFDLRYDGLGPAKLLEYNADTPTGLVETAVVQWHWLEEVMPSTDQWNSVHERLVRAWQRTGRHVVHFAHSAADEEGEEWMTVAYLRDTAIEAGLTTYGLQVEQIGWDAAARVFAGLDNEPIHTCFKLYPWEDMLREPFGQHVLDNPAAATWIEPAWKAVLSNKALLAVLWELYPGHENLLPAYLDGPRDLVEWVKKPLHGREGDGIEVHTLAGDTRRASTRYGPEGHCWQEYAELPRFDGNHVVIGSWVVDGEAAGCLVRESDEPVTDYYARVLPHVIAAPRPDEATQRAWLDA</sequence>
<dbReference type="InterPro" id="IPR016185">
    <property type="entry name" value="PreATP-grasp_dom_sf"/>
</dbReference>
<keyword evidence="2" id="KW-0479">Metal-binding</keyword>
<dbReference type="Gene3D" id="3.30.1490.330">
    <property type="match status" value="1"/>
</dbReference>
<proteinExistence type="predicted"/>
<keyword evidence="5" id="KW-0460">Magnesium</keyword>
<organism evidence="7 8">
    <name type="scientific">Vallicoccus soli</name>
    <dbReference type="NCBI Taxonomy" id="2339232"/>
    <lineage>
        <taxon>Bacteria</taxon>
        <taxon>Bacillati</taxon>
        <taxon>Actinomycetota</taxon>
        <taxon>Actinomycetes</taxon>
        <taxon>Motilibacterales</taxon>
        <taxon>Vallicoccaceae</taxon>
        <taxon>Vallicoccus</taxon>
    </lineage>
</organism>
<evidence type="ECO:0000256" key="2">
    <source>
        <dbReference type="ARBA" id="ARBA00022723"/>
    </source>
</evidence>
<evidence type="ECO:0000313" key="7">
    <source>
        <dbReference type="EMBL" id="RJK94183.1"/>
    </source>
</evidence>
<comment type="caution">
    <text evidence="7">The sequence shown here is derived from an EMBL/GenBank/DDBJ whole genome shotgun (WGS) entry which is preliminary data.</text>
</comment>
<evidence type="ECO:0000256" key="1">
    <source>
        <dbReference type="ARBA" id="ARBA00022598"/>
    </source>
</evidence>
<feature type="domain" description="Glutathionylspermidine synthase pre-ATP-grasp-like" evidence="6">
    <location>
        <begin position="12"/>
        <end position="382"/>
    </location>
</feature>
<evidence type="ECO:0000256" key="4">
    <source>
        <dbReference type="ARBA" id="ARBA00022840"/>
    </source>
</evidence>
<dbReference type="Proteomes" id="UP000265614">
    <property type="component" value="Unassembled WGS sequence"/>
</dbReference>
<name>A0A3A3YTY0_9ACTN</name>
<accession>A0A3A3YTY0</accession>
<keyword evidence="4" id="KW-0067">ATP-binding</keyword>
<dbReference type="GO" id="GO:0046872">
    <property type="term" value="F:metal ion binding"/>
    <property type="evidence" value="ECO:0007669"/>
    <property type="project" value="UniProtKB-KW"/>
</dbReference>
<keyword evidence="3" id="KW-0547">Nucleotide-binding</keyword>
<dbReference type="SUPFAM" id="SSF52440">
    <property type="entry name" value="PreATP-grasp domain"/>
    <property type="match status" value="1"/>
</dbReference>
<dbReference type="GO" id="GO:0016874">
    <property type="term" value="F:ligase activity"/>
    <property type="evidence" value="ECO:0007669"/>
    <property type="project" value="UniProtKB-KW"/>
</dbReference>
<dbReference type="InterPro" id="IPR005494">
    <property type="entry name" value="GSPS_pre-ATP-grasp-like_dom"/>
</dbReference>
<dbReference type="OrthoDB" id="9765517at2"/>
<dbReference type="RefSeq" id="WP_119951192.1">
    <property type="nucleotide sequence ID" value="NZ_QZEZ01000007.1"/>
</dbReference>
<dbReference type="SUPFAM" id="SSF56059">
    <property type="entry name" value="Glutathione synthetase ATP-binding domain-like"/>
    <property type="match status" value="1"/>
</dbReference>
<evidence type="ECO:0000313" key="8">
    <source>
        <dbReference type="Proteomes" id="UP000265614"/>
    </source>
</evidence>
<dbReference type="GO" id="GO:0005524">
    <property type="term" value="F:ATP binding"/>
    <property type="evidence" value="ECO:0007669"/>
    <property type="project" value="UniProtKB-KW"/>
</dbReference>
<gene>
    <name evidence="7" type="ORF">D5H78_14355</name>
</gene>